<reference evidence="3 4" key="1">
    <citation type="submission" date="2020-03" db="EMBL/GenBank/DDBJ databases">
        <title>Draft Genome Sequence of Cudoniella acicularis.</title>
        <authorList>
            <person name="Buettner E."/>
            <person name="Kellner H."/>
        </authorList>
    </citation>
    <scope>NUCLEOTIDE SEQUENCE [LARGE SCALE GENOMIC DNA]</scope>
    <source>
        <strain evidence="3 4">DSM 108380</strain>
    </source>
</reference>
<dbReference type="PANTHER" id="PTHR38110">
    <property type="entry name" value="CHROMOSOME 23, WHOLE GENOME SHOTGUN SEQUENCE"/>
    <property type="match status" value="1"/>
</dbReference>
<accession>A0A8H4W3K7</accession>
<evidence type="ECO:0000313" key="3">
    <source>
        <dbReference type="EMBL" id="KAF4630465.1"/>
    </source>
</evidence>
<dbReference type="OrthoDB" id="2532955at2759"/>
<dbReference type="Pfam" id="PF13622">
    <property type="entry name" value="4HBT_3"/>
    <property type="match status" value="1"/>
</dbReference>
<evidence type="ECO:0000259" key="1">
    <source>
        <dbReference type="Pfam" id="PF13622"/>
    </source>
</evidence>
<dbReference type="InterPro" id="IPR049450">
    <property type="entry name" value="ACOT8-like_C"/>
</dbReference>
<dbReference type="EMBL" id="JAAMPI010000547">
    <property type="protein sequence ID" value="KAF4630465.1"/>
    <property type="molecule type" value="Genomic_DNA"/>
</dbReference>
<dbReference type="Pfam" id="PF20789">
    <property type="entry name" value="4HBT_3C"/>
    <property type="match status" value="1"/>
</dbReference>
<keyword evidence="4" id="KW-1185">Reference proteome</keyword>
<dbReference type="InterPro" id="IPR052389">
    <property type="entry name" value="Sec_Metab_Biosynth-Assoc"/>
</dbReference>
<evidence type="ECO:0000259" key="2">
    <source>
        <dbReference type="Pfam" id="PF20789"/>
    </source>
</evidence>
<feature type="domain" description="Acyl-CoA thioesterase-like N-terminal HotDog" evidence="1">
    <location>
        <begin position="47"/>
        <end position="140"/>
    </location>
</feature>
<sequence>MADPWSATNAEFLPELKALPCNATPLDEALKLKPIGGTVDTFEGYLPHDWCSVVGRGHGGTTVTYIQAAATQYFRHRYPSLSQPDAIHLQIQFIAVVPQGPLVFAFRDIKLGRKFSVVEVEIKAKGRDGKLSTRAVAIVTQGNLATEAGATWENCEKSANAPVPRHLCERWCEEWWMNALQTARQYRLYIPKGGPDRQFKNRFGPGIRETWSKIDDGSAFEVVHLGTLCDPIAAIPISFSNLGDGPKNLFDFKYPTISMSMEVKKDPKGAEWLFTRTVFRPASNGRIGIDVTVMDEGGDIVAVARLMSLNLEDPEAPKLVEKL</sequence>
<organism evidence="3 4">
    <name type="scientific">Cudoniella acicularis</name>
    <dbReference type="NCBI Taxonomy" id="354080"/>
    <lineage>
        <taxon>Eukaryota</taxon>
        <taxon>Fungi</taxon>
        <taxon>Dikarya</taxon>
        <taxon>Ascomycota</taxon>
        <taxon>Pezizomycotina</taxon>
        <taxon>Leotiomycetes</taxon>
        <taxon>Helotiales</taxon>
        <taxon>Tricladiaceae</taxon>
        <taxon>Cudoniella</taxon>
    </lineage>
</organism>
<proteinExistence type="predicted"/>
<dbReference type="AlphaFoldDB" id="A0A8H4W3K7"/>
<dbReference type="PANTHER" id="PTHR38110:SF4">
    <property type="entry name" value="THIOESTERASE-LIKE SUPERFAMILY-DOMAIN-CONTAINING PROTEIN"/>
    <property type="match status" value="1"/>
</dbReference>
<comment type="caution">
    <text evidence="3">The sequence shown here is derived from an EMBL/GenBank/DDBJ whole genome shotgun (WGS) entry which is preliminary data.</text>
</comment>
<dbReference type="SUPFAM" id="SSF54637">
    <property type="entry name" value="Thioesterase/thiol ester dehydrase-isomerase"/>
    <property type="match status" value="2"/>
</dbReference>
<dbReference type="CDD" id="cd03440">
    <property type="entry name" value="hot_dog"/>
    <property type="match status" value="1"/>
</dbReference>
<protein>
    <recommendedName>
        <fullName evidence="5">Thioesterase-like superfamily-domain-containing protein</fullName>
    </recommendedName>
</protein>
<name>A0A8H4W3K7_9HELO</name>
<dbReference type="InterPro" id="IPR049449">
    <property type="entry name" value="TesB_ACOT8-like_N"/>
</dbReference>
<gene>
    <name evidence="3" type="ORF">G7Y89_g7679</name>
</gene>
<feature type="domain" description="Acyl-CoA thioesterase-like C-terminal" evidence="2">
    <location>
        <begin position="193"/>
        <end position="305"/>
    </location>
</feature>
<evidence type="ECO:0000313" key="4">
    <source>
        <dbReference type="Proteomes" id="UP000566819"/>
    </source>
</evidence>
<dbReference type="InterPro" id="IPR042171">
    <property type="entry name" value="Acyl-CoA_hotdog"/>
</dbReference>
<dbReference type="Proteomes" id="UP000566819">
    <property type="component" value="Unassembled WGS sequence"/>
</dbReference>
<dbReference type="InterPro" id="IPR029069">
    <property type="entry name" value="HotDog_dom_sf"/>
</dbReference>
<evidence type="ECO:0008006" key="5">
    <source>
        <dbReference type="Google" id="ProtNLM"/>
    </source>
</evidence>
<dbReference type="Gene3D" id="2.40.160.210">
    <property type="entry name" value="Acyl-CoA thioesterase, double hotdog domain"/>
    <property type="match status" value="1"/>
</dbReference>